<dbReference type="KEGG" id="bomb:GT348_01260"/>
<accession>A0A6P1NC68</accession>
<keyword evidence="2 5" id="KW-0812">Transmembrane</keyword>
<dbReference type="RefSeq" id="WP_160618181.1">
    <property type="nucleotide sequence ID" value="NZ_CP047652.1"/>
</dbReference>
<dbReference type="EMBL" id="CP047652">
    <property type="protein sequence ID" value="QHI95103.1"/>
    <property type="molecule type" value="Genomic_DNA"/>
</dbReference>
<keyword evidence="1" id="KW-1003">Cell membrane</keyword>
<evidence type="ECO:0000256" key="4">
    <source>
        <dbReference type="ARBA" id="ARBA00023136"/>
    </source>
</evidence>
<keyword evidence="7" id="KW-1185">Reference proteome</keyword>
<sequence>MLAEVDLFGIFVSPIAVYAVAAVLVTLLCRYFLWRVGALSWFWHVALFEIAFFVCVLCLMVIYV</sequence>
<evidence type="ECO:0000256" key="3">
    <source>
        <dbReference type="ARBA" id="ARBA00022989"/>
    </source>
</evidence>
<reference evidence="6 7" key="1">
    <citation type="submission" date="2020-01" db="EMBL/GenBank/DDBJ databases">
        <title>Genome sequencing of strain KACC 21507.</title>
        <authorList>
            <person name="Heo J."/>
            <person name="Kim S.-J."/>
            <person name="Kim J.-S."/>
            <person name="Hong S.-B."/>
            <person name="Kwon S.-W."/>
        </authorList>
    </citation>
    <scope>NUCLEOTIDE SEQUENCE [LARGE SCALE GENOMIC DNA]</scope>
    <source>
        <strain evidence="6 7">KACC 21507</strain>
    </source>
</reference>
<protein>
    <submittedName>
        <fullName evidence="6">DUF1656 domain-containing protein</fullName>
    </submittedName>
</protein>
<keyword evidence="3 5" id="KW-1133">Transmembrane helix</keyword>
<evidence type="ECO:0000256" key="2">
    <source>
        <dbReference type="ARBA" id="ARBA00022692"/>
    </source>
</evidence>
<evidence type="ECO:0000313" key="6">
    <source>
        <dbReference type="EMBL" id="QHI95103.1"/>
    </source>
</evidence>
<evidence type="ECO:0000313" key="7">
    <source>
        <dbReference type="Proteomes" id="UP000463975"/>
    </source>
</evidence>
<organism evidence="6 7">
    <name type="scientific">Aristophania vespae</name>
    <dbReference type="NCBI Taxonomy" id="2697033"/>
    <lineage>
        <taxon>Bacteria</taxon>
        <taxon>Pseudomonadati</taxon>
        <taxon>Pseudomonadota</taxon>
        <taxon>Alphaproteobacteria</taxon>
        <taxon>Acetobacterales</taxon>
        <taxon>Acetobacteraceae</taxon>
        <taxon>Aristophania</taxon>
    </lineage>
</organism>
<feature type="transmembrane region" description="Helical" evidence="5">
    <location>
        <begin position="40"/>
        <end position="63"/>
    </location>
</feature>
<dbReference type="InterPro" id="IPR012451">
    <property type="entry name" value="DUF1656"/>
</dbReference>
<proteinExistence type="predicted"/>
<dbReference type="Proteomes" id="UP000463975">
    <property type="component" value="Chromosome"/>
</dbReference>
<evidence type="ECO:0000256" key="1">
    <source>
        <dbReference type="ARBA" id="ARBA00022475"/>
    </source>
</evidence>
<dbReference type="AlphaFoldDB" id="A0A6P1NC68"/>
<name>A0A6P1NC68_9PROT</name>
<evidence type="ECO:0000256" key="5">
    <source>
        <dbReference type="SAM" id="Phobius"/>
    </source>
</evidence>
<keyword evidence="4 5" id="KW-0472">Membrane</keyword>
<feature type="transmembrane region" description="Helical" evidence="5">
    <location>
        <begin position="7"/>
        <end position="34"/>
    </location>
</feature>
<gene>
    <name evidence="6" type="ORF">GT348_01260</name>
</gene>
<dbReference type="Pfam" id="PF07869">
    <property type="entry name" value="DUF1656"/>
    <property type="match status" value="1"/>
</dbReference>